<dbReference type="GO" id="GO:0051301">
    <property type="term" value="P:cell division"/>
    <property type="evidence" value="ECO:0007669"/>
    <property type="project" value="InterPro"/>
</dbReference>
<name>A0A4U8Z3C5_METTU</name>
<feature type="transmembrane region" description="Helical" evidence="1">
    <location>
        <begin position="44"/>
        <end position="67"/>
    </location>
</feature>
<feature type="transmembrane region" description="Helical" evidence="1">
    <location>
        <begin position="189"/>
        <end position="211"/>
    </location>
</feature>
<evidence type="ECO:0000313" key="2">
    <source>
        <dbReference type="EMBL" id="VFU09866.1"/>
    </source>
</evidence>
<dbReference type="KEGG" id="mtun:MTUNDRAET4_2979"/>
<reference evidence="2 3" key="1">
    <citation type="submission" date="2019-03" db="EMBL/GenBank/DDBJ databases">
        <authorList>
            <person name="Kox A.R. M."/>
        </authorList>
    </citation>
    <scope>NUCLEOTIDE SEQUENCE [LARGE SCALE GENOMIC DNA]</scope>
    <source>
        <strain evidence="2">MTUNDRAET4 annotated genome</strain>
    </source>
</reference>
<protein>
    <recommendedName>
        <fullName evidence="4">Cell division protein FtsX</fullName>
    </recommendedName>
</protein>
<evidence type="ECO:0000256" key="1">
    <source>
        <dbReference type="SAM" id="Phobius"/>
    </source>
</evidence>
<organism evidence="2 3">
    <name type="scientific">Methylocella tundrae</name>
    <dbReference type="NCBI Taxonomy" id="227605"/>
    <lineage>
        <taxon>Bacteria</taxon>
        <taxon>Pseudomonadati</taxon>
        <taxon>Pseudomonadota</taxon>
        <taxon>Alphaproteobacteria</taxon>
        <taxon>Hyphomicrobiales</taxon>
        <taxon>Beijerinckiaceae</taxon>
        <taxon>Methylocella</taxon>
    </lineage>
</organism>
<keyword evidence="1" id="KW-0472">Membrane</keyword>
<accession>A0A4U8Z3C5</accession>
<feature type="transmembrane region" description="Helical" evidence="1">
    <location>
        <begin position="295"/>
        <end position="318"/>
    </location>
</feature>
<evidence type="ECO:0000313" key="3">
    <source>
        <dbReference type="Proteomes" id="UP000294360"/>
    </source>
</evidence>
<keyword evidence="1" id="KW-1133">Transmembrane helix</keyword>
<dbReference type="Proteomes" id="UP000294360">
    <property type="component" value="Chromosome"/>
</dbReference>
<keyword evidence="1" id="KW-0812">Transmembrane</keyword>
<dbReference type="InterPro" id="IPR004513">
    <property type="entry name" value="FtsX"/>
</dbReference>
<dbReference type="GO" id="GO:0016020">
    <property type="term" value="C:membrane"/>
    <property type="evidence" value="ECO:0007669"/>
    <property type="project" value="InterPro"/>
</dbReference>
<dbReference type="PANTHER" id="PTHR47755:SF1">
    <property type="entry name" value="CELL DIVISION PROTEIN FTSX"/>
    <property type="match status" value="1"/>
</dbReference>
<dbReference type="AlphaFoldDB" id="A0A4U8Z3C5"/>
<dbReference type="GO" id="GO:0032153">
    <property type="term" value="C:cell division site"/>
    <property type="evidence" value="ECO:0007669"/>
    <property type="project" value="TreeGrafter"/>
</dbReference>
<gene>
    <name evidence="2" type="ORF">MTUNDRAET4_2979</name>
</gene>
<dbReference type="EMBL" id="LR536450">
    <property type="protein sequence ID" value="VFU09866.1"/>
    <property type="molecule type" value="Genomic_DNA"/>
</dbReference>
<sequence length="326" mass="34464">MGMFSEALRRTQSAAAALNERREAVRDMRREKALVPASSIAGRALVTVIAIMTFLAALTSGAAILIADASSAWQSQVAREMTIQIRPTVGRDIEADAEKAAGIARKAPGVAAVRPYTKAESEALLQPWLGGNLDLSELPVPRLVVISLEPGASLNVTALGRALSEAVPGSSLDDHQHWLERLAVMAKTVVVVAALIFALVLVAMILAVAFATRGAMAGNREIIEVLHFVGAADDYISRQFQRHFFQLGLRGGAIGGGAAILAFYVASTLAAWTRATPGGDQVEAMFGSFSLGRNVYVAILAITAGIAIVTGLVSRIIVFRHLRDLS</sequence>
<proteinExistence type="predicted"/>
<evidence type="ECO:0008006" key="4">
    <source>
        <dbReference type="Google" id="ProtNLM"/>
    </source>
</evidence>
<feature type="transmembrane region" description="Helical" evidence="1">
    <location>
        <begin position="247"/>
        <end position="275"/>
    </location>
</feature>
<dbReference type="PANTHER" id="PTHR47755">
    <property type="entry name" value="CELL DIVISION PROTEIN FTSX"/>
    <property type="match status" value="1"/>
</dbReference>